<dbReference type="EMBL" id="BONE01000020">
    <property type="protein sequence ID" value="GIF73386.1"/>
    <property type="molecule type" value="Genomic_DNA"/>
</dbReference>
<protein>
    <recommendedName>
        <fullName evidence="3">Alpha/beta hydrolase family protein</fullName>
    </recommendedName>
</protein>
<name>A0ABQ4CQ36_9ACTN</name>
<dbReference type="SUPFAM" id="SSF53474">
    <property type="entry name" value="alpha/beta-Hydrolases"/>
    <property type="match status" value="1"/>
</dbReference>
<organism evidence="1 2">
    <name type="scientific">Asanoa siamensis</name>
    <dbReference type="NCBI Taxonomy" id="926357"/>
    <lineage>
        <taxon>Bacteria</taxon>
        <taxon>Bacillati</taxon>
        <taxon>Actinomycetota</taxon>
        <taxon>Actinomycetes</taxon>
        <taxon>Micromonosporales</taxon>
        <taxon>Micromonosporaceae</taxon>
        <taxon>Asanoa</taxon>
    </lineage>
</organism>
<evidence type="ECO:0008006" key="3">
    <source>
        <dbReference type="Google" id="ProtNLM"/>
    </source>
</evidence>
<dbReference type="Proteomes" id="UP000604117">
    <property type="component" value="Unassembled WGS sequence"/>
</dbReference>
<accession>A0ABQ4CQ36</accession>
<dbReference type="Gene3D" id="3.40.50.1820">
    <property type="entry name" value="alpha/beta hydrolase"/>
    <property type="match status" value="1"/>
</dbReference>
<reference evidence="1 2" key="1">
    <citation type="submission" date="2021-01" db="EMBL/GenBank/DDBJ databases">
        <title>Whole genome shotgun sequence of Asanoa siamensis NBRC 107932.</title>
        <authorList>
            <person name="Komaki H."/>
            <person name="Tamura T."/>
        </authorList>
    </citation>
    <scope>NUCLEOTIDE SEQUENCE [LARGE SCALE GENOMIC DNA]</scope>
    <source>
        <strain evidence="1 2">NBRC 107932</strain>
    </source>
</reference>
<sequence length="286" mass="30891">MTRILCVHGRDQHGKDPVRLRDSWAAGLNFGLTAAGRKPIDPDRIAFPFYGDVLERSRLRAVQAGTSLVIESIDALPVDPLMPAEIAEVESDLLGSMAAEIDGTEGTDEQVEEGILRIPGARRLLRLIADRTRVDQTIIESFLPDVAVYFKVARQEVLDVVRASLPPGDEPLVILGHSLGGLVVHDLLRDAAVRARTRLLVTLGSPLGLDACFRNLLAGGAAHPGVPDWLAVYDRDDFVALGHPLLGRYGPELVDLQVDNPAGKAHSITHYLGHEPVATRIADAVS</sequence>
<comment type="caution">
    <text evidence="1">The sequence shown here is derived from an EMBL/GenBank/DDBJ whole genome shotgun (WGS) entry which is preliminary data.</text>
</comment>
<dbReference type="RefSeq" id="WP_203713290.1">
    <property type="nucleotide sequence ID" value="NZ_BONE01000020.1"/>
</dbReference>
<evidence type="ECO:0000313" key="2">
    <source>
        <dbReference type="Proteomes" id="UP000604117"/>
    </source>
</evidence>
<proteinExistence type="predicted"/>
<evidence type="ECO:0000313" key="1">
    <source>
        <dbReference type="EMBL" id="GIF73386.1"/>
    </source>
</evidence>
<dbReference type="InterPro" id="IPR029058">
    <property type="entry name" value="AB_hydrolase_fold"/>
</dbReference>
<gene>
    <name evidence="1" type="ORF">Asi02nite_29040</name>
</gene>
<keyword evidence="2" id="KW-1185">Reference proteome</keyword>